<keyword evidence="7 15" id="KW-0548">Nucleotidyltransferase</keyword>
<dbReference type="SUPFAM" id="SSF82114">
    <property type="entry name" value="Riboflavin kinase-like"/>
    <property type="match status" value="1"/>
</dbReference>
<keyword evidence="10 15" id="KW-0274">FAD</keyword>
<keyword evidence="5 15" id="KW-0288">FMN</keyword>
<feature type="domain" description="Riboflavin kinase" evidence="16">
    <location>
        <begin position="182"/>
        <end position="306"/>
    </location>
</feature>
<comment type="function">
    <text evidence="1">Catalyzes the phosphorylation of riboflavin to FMN followed by the adenylation of FMN to FAD.</text>
</comment>
<dbReference type="Proteomes" id="UP000251035">
    <property type="component" value="Unassembled WGS sequence"/>
</dbReference>
<keyword evidence="4 15" id="KW-0285">Flavoprotein</keyword>
<evidence type="ECO:0000256" key="13">
    <source>
        <dbReference type="ARBA" id="ARBA00047880"/>
    </source>
</evidence>
<evidence type="ECO:0000256" key="8">
    <source>
        <dbReference type="ARBA" id="ARBA00022741"/>
    </source>
</evidence>
<keyword evidence="6 15" id="KW-0808">Transferase</keyword>
<dbReference type="Pfam" id="PF01687">
    <property type="entry name" value="Flavokinase"/>
    <property type="match status" value="1"/>
</dbReference>
<dbReference type="GeneID" id="48947844"/>
<organism evidence="18 21">
    <name type="scientific">Legionella taurinensis</name>
    <dbReference type="NCBI Taxonomy" id="70611"/>
    <lineage>
        <taxon>Bacteria</taxon>
        <taxon>Pseudomonadati</taxon>
        <taxon>Pseudomonadota</taxon>
        <taxon>Gammaproteobacteria</taxon>
        <taxon>Legionellales</taxon>
        <taxon>Legionellaceae</taxon>
        <taxon>Legionella</taxon>
    </lineage>
</organism>
<dbReference type="Pfam" id="PF06574">
    <property type="entry name" value="FAD_syn"/>
    <property type="match status" value="1"/>
</dbReference>
<name>A0A3A5LBS7_9GAMM</name>
<comment type="similarity">
    <text evidence="15">Belongs to the ribF family.</text>
</comment>
<dbReference type="PANTHER" id="PTHR22749">
    <property type="entry name" value="RIBOFLAVIN KINASE/FMN ADENYLYLTRANSFERASE"/>
    <property type="match status" value="1"/>
</dbReference>
<dbReference type="InterPro" id="IPR023465">
    <property type="entry name" value="Riboflavin_kinase_dom_sf"/>
</dbReference>
<dbReference type="GO" id="GO:0006747">
    <property type="term" value="P:FAD biosynthetic process"/>
    <property type="evidence" value="ECO:0007669"/>
    <property type="project" value="UniProtKB-UniRule"/>
</dbReference>
<evidence type="ECO:0000256" key="6">
    <source>
        <dbReference type="ARBA" id="ARBA00022679"/>
    </source>
</evidence>
<keyword evidence="12" id="KW-0511">Multifunctional enzyme</keyword>
<dbReference type="GO" id="GO:0009398">
    <property type="term" value="P:FMN biosynthetic process"/>
    <property type="evidence" value="ECO:0007669"/>
    <property type="project" value="UniProtKB-UniRule"/>
</dbReference>
<dbReference type="EMBL" id="QCXM01000001">
    <property type="protein sequence ID" value="PUT49201.1"/>
    <property type="molecule type" value="Genomic_DNA"/>
</dbReference>
<dbReference type="InterPro" id="IPR014729">
    <property type="entry name" value="Rossmann-like_a/b/a_fold"/>
</dbReference>
<keyword evidence="11 15" id="KW-0067">ATP-binding</keyword>
<sequence>MRLLRGISFNPFVQGSVVTIGNFDGVHLGHRALLTQLRQQAEQLNLPSVVILFEPQPGEYLHPETAPARLSTLREKLALVKELGIDYVYCLRFNQSLATMTADEFARTYFFDRLNMRYLLVGGDFRFGYKRQGDIHLLRQMAKTRNCTVETVEDYTARGVRVSSTRIRQLLAEASLDEASLLLDRTYSLCGRVSRGEGRGRQWGIPTANLSGRRVNLPLHGVFCVKVKRQNGQVIEGVANLGRRPTVDGSKVVLEVHLFDFNGNLYGEFLQVFFLHKLRDEKKFSSIDELIAQIQDDIVAAKAAFRQPASRLT</sequence>
<dbReference type="EMBL" id="QZWB01000001">
    <property type="protein sequence ID" value="RJT49433.1"/>
    <property type="molecule type" value="Genomic_DNA"/>
</dbReference>
<dbReference type="InterPro" id="IPR004821">
    <property type="entry name" value="Cyt_trans-like"/>
</dbReference>
<dbReference type="GO" id="GO:0003919">
    <property type="term" value="F:FMN adenylyltransferase activity"/>
    <property type="evidence" value="ECO:0007669"/>
    <property type="project" value="UniProtKB-UniRule"/>
</dbReference>
<dbReference type="Gene3D" id="3.40.50.620">
    <property type="entry name" value="HUPs"/>
    <property type="match status" value="1"/>
</dbReference>
<reference evidence="18 21" key="3">
    <citation type="submission" date="2018-09" db="EMBL/GenBank/DDBJ databases">
        <title>Draft genome sequences of Legionella taurinensis isolated from water samples.</title>
        <authorList>
            <person name="Chakeri A."/>
            <person name="Allerberger F."/>
            <person name="Kundi M."/>
            <person name="Ruppitsch W."/>
            <person name="Schmid D."/>
        </authorList>
    </citation>
    <scope>NUCLEOTIDE SEQUENCE [LARGE SCALE GENOMIC DNA]</scope>
    <source>
        <strain evidence="18 21">4570-18-6</strain>
    </source>
</reference>
<comment type="catalytic activity">
    <reaction evidence="13 15">
        <text>riboflavin + ATP = FMN + ADP + H(+)</text>
        <dbReference type="Rhea" id="RHEA:14357"/>
        <dbReference type="ChEBI" id="CHEBI:15378"/>
        <dbReference type="ChEBI" id="CHEBI:30616"/>
        <dbReference type="ChEBI" id="CHEBI:57986"/>
        <dbReference type="ChEBI" id="CHEBI:58210"/>
        <dbReference type="ChEBI" id="CHEBI:456216"/>
        <dbReference type="EC" id="2.7.1.26"/>
    </reaction>
</comment>
<dbReference type="RefSeq" id="WP_108290231.1">
    <property type="nucleotide sequence ID" value="NZ_CAAAIR010000001.1"/>
</dbReference>
<dbReference type="InterPro" id="IPR002606">
    <property type="entry name" value="Riboflavin_kinase_bac"/>
</dbReference>
<comment type="catalytic activity">
    <reaction evidence="14 15">
        <text>FMN + ATP + H(+) = FAD + diphosphate</text>
        <dbReference type="Rhea" id="RHEA:17237"/>
        <dbReference type="ChEBI" id="CHEBI:15378"/>
        <dbReference type="ChEBI" id="CHEBI:30616"/>
        <dbReference type="ChEBI" id="CHEBI:33019"/>
        <dbReference type="ChEBI" id="CHEBI:57692"/>
        <dbReference type="ChEBI" id="CHEBI:58210"/>
        <dbReference type="EC" id="2.7.7.2"/>
    </reaction>
</comment>
<evidence type="ECO:0000256" key="11">
    <source>
        <dbReference type="ARBA" id="ARBA00022840"/>
    </source>
</evidence>
<dbReference type="NCBIfam" id="NF004160">
    <property type="entry name" value="PRK05627.1-3"/>
    <property type="match status" value="1"/>
</dbReference>
<proteinExistence type="inferred from homology"/>
<dbReference type="InterPro" id="IPR015864">
    <property type="entry name" value="FAD_synthase"/>
</dbReference>
<dbReference type="UniPathway" id="UPA00276">
    <property type="reaction ID" value="UER00406"/>
</dbReference>
<evidence type="ECO:0000256" key="12">
    <source>
        <dbReference type="ARBA" id="ARBA00023268"/>
    </source>
</evidence>
<dbReference type="PIRSF" id="PIRSF004491">
    <property type="entry name" value="FAD_Synth"/>
    <property type="match status" value="1"/>
</dbReference>
<evidence type="ECO:0000256" key="7">
    <source>
        <dbReference type="ARBA" id="ARBA00022695"/>
    </source>
</evidence>
<evidence type="ECO:0000313" key="22">
    <source>
        <dbReference type="Proteomes" id="UP000306421"/>
    </source>
</evidence>
<dbReference type="GO" id="GO:0008531">
    <property type="term" value="F:riboflavin kinase activity"/>
    <property type="evidence" value="ECO:0007669"/>
    <property type="project" value="UniProtKB-UniRule"/>
</dbReference>
<evidence type="ECO:0000313" key="17">
    <source>
        <dbReference type="EMBL" id="PUT49201.1"/>
    </source>
</evidence>
<evidence type="ECO:0000259" key="16">
    <source>
        <dbReference type="SMART" id="SM00904"/>
    </source>
</evidence>
<dbReference type="Proteomes" id="UP000306421">
    <property type="component" value="Unassembled WGS sequence"/>
</dbReference>
<dbReference type="EC" id="2.7.7.2" evidence="15"/>
<dbReference type="NCBIfam" id="NF004162">
    <property type="entry name" value="PRK05627.1-5"/>
    <property type="match status" value="1"/>
</dbReference>
<reference evidence="17 20" key="1">
    <citation type="submission" date="2018-04" db="EMBL/GenBank/DDBJ databases">
        <title>Whole genome sequence comparison of clinical and drinking water Legionella pneumophila isolates associated with the Flint Water Crisis.</title>
        <authorList>
            <person name="Garner E."/>
            <person name="Brown C."/>
            <person name="Schwake O."/>
            <person name="Coil D."/>
            <person name="Jospin G."/>
            <person name="Eisen J."/>
            <person name="Edwards M."/>
            <person name="Pruden A."/>
        </authorList>
    </citation>
    <scope>NUCLEOTIDE SEQUENCE [LARGE SCALE GENOMIC DNA]</scope>
    <source>
        <strain evidence="17 20">Genessee03</strain>
    </source>
</reference>
<reference evidence="19 22" key="2">
    <citation type="submission" date="2018-04" db="EMBL/GenBank/DDBJ databases">
        <title>Whole genome sequence comparison of clinical and drinking water Legionella pneumophila isolates.</title>
        <authorList>
            <person name="Garner E."/>
        </authorList>
    </citation>
    <scope>NUCLEOTIDE SEQUENCE [LARGE SCALE GENOMIC DNA]</scope>
    <source>
        <strain evidence="19 22">WH02</strain>
    </source>
</reference>
<comment type="pathway">
    <text evidence="2 15">Cofactor biosynthesis; FAD biosynthesis; FAD from FMN: step 1/1.</text>
</comment>
<dbReference type="AlphaFoldDB" id="A0A3A5LBS7"/>
<dbReference type="UniPathway" id="UPA00277">
    <property type="reaction ID" value="UER00407"/>
</dbReference>
<dbReference type="SMART" id="SM00904">
    <property type="entry name" value="Flavokinase"/>
    <property type="match status" value="1"/>
</dbReference>
<dbReference type="InterPro" id="IPR023468">
    <property type="entry name" value="Riboflavin_kinase"/>
</dbReference>
<dbReference type="NCBIfam" id="NF004159">
    <property type="entry name" value="PRK05627.1-2"/>
    <property type="match status" value="1"/>
</dbReference>
<keyword evidence="8 15" id="KW-0547">Nucleotide-binding</keyword>
<dbReference type="CDD" id="cd02064">
    <property type="entry name" value="FAD_synthetase_N"/>
    <property type="match status" value="1"/>
</dbReference>
<dbReference type="NCBIfam" id="NF004163">
    <property type="entry name" value="PRK05627.1-6"/>
    <property type="match status" value="1"/>
</dbReference>
<evidence type="ECO:0000313" key="21">
    <source>
        <dbReference type="Proteomes" id="UP000270757"/>
    </source>
</evidence>
<evidence type="ECO:0000256" key="2">
    <source>
        <dbReference type="ARBA" id="ARBA00004726"/>
    </source>
</evidence>
<evidence type="ECO:0000256" key="5">
    <source>
        <dbReference type="ARBA" id="ARBA00022643"/>
    </source>
</evidence>
<dbReference type="NCBIfam" id="TIGR00125">
    <property type="entry name" value="cyt_tran_rel"/>
    <property type="match status" value="1"/>
</dbReference>
<evidence type="ECO:0000313" key="18">
    <source>
        <dbReference type="EMBL" id="RJT49433.1"/>
    </source>
</evidence>
<evidence type="ECO:0000256" key="14">
    <source>
        <dbReference type="ARBA" id="ARBA00049494"/>
    </source>
</evidence>
<gene>
    <name evidence="18" type="ORF">D6J04_01935</name>
    <name evidence="17" type="ORF">DB745_00405</name>
    <name evidence="19" type="ORF">DIZ81_00400</name>
</gene>
<dbReference type="InterPro" id="IPR015865">
    <property type="entry name" value="Riboflavin_kinase_bac/euk"/>
</dbReference>
<evidence type="ECO:0000256" key="3">
    <source>
        <dbReference type="ARBA" id="ARBA00005201"/>
    </source>
</evidence>
<accession>A0A3A5LBS7</accession>
<dbReference type="NCBIfam" id="TIGR00083">
    <property type="entry name" value="ribF"/>
    <property type="match status" value="1"/>
</dbReference>
<dbReference type="EC" id="2.7.1.26" evidence="15"/>
<dbReference type="EMBL" id="QFGG01000001">
    <property type="protein sequence ID" value="TID46567.1"/>
    <property type="molecule type" value="Genomic_DNA"/>
</dbReference>
<keyword evidence="9 15" id="KW-0418">Kinase</keyword>
<dbReference type="GO" id="GO:0005524">
    <property type="term" value="F:ATP binding"/>
    <property type="evidence" value="ECO:0007669"/>
    <property type="project" value="UniProtKB-UniRule"/>
</dbReference>
<evidence type="ECO:0000256" key="15">
    <source>
        <dbReference type="PIRNR" id="PIRNR004491"/>
    </source>
</evidence>
<evidence type="ECO:0000313" key="20">
    <source>
        <dbReference type="Proteomes" id="UP000251035"/>
    </source>
</evidence>
<dbReference type="PANTHER" id="PTHR22749:SF6">
    <property type="entry name" value="RIBOFLAVIN KINASE"/>
    <property type="match status" value="1"/>
</dbReference>
<dbReference type="FunFam" id="3.40.50.620:FF:000021">
    <property type="entry name" value="Riboflavin biosynthesis protein"/>
    <property type="match status" value="1"/>
</dbReference>
<dbReference type="Gene3D" id="2.40.30.30">
    <property type="entry name" value="Riboflavin kinase-like"/>
    <property type="match status" value="1"/>
</dbReference>
<evidence type="ECO:0000256" key="4">
    <source>
        <dbReference type="ARBA" id="ARBA00022630"/>
    </source>
</evidence>
<evidence type="ECO:0000313" key="19">
    <source>
        <dbReference type="EMBL" id="TID46567.1"/>
    </source>
</evidence>
<dbReference type="SUPFAM" id="SSF52374">
    <property type="entry name" value="Nucleotidylyl transferase"/>
    <property type="match status" value="1"/>
</dbReference>
<comment type="pathway">
    <text evidence="3 15">Cofactor biosynthesis; FMN biosynthesis; FMN from riboflavin (ATP route): step 1/1.</text>
</comment>
<dbReference type="OrthoDB" id="9803667at2"/>
<evidence type="ECO:0000256" key="9">
    <source>
        <dbReference type="ARBA" id="ARBA00022777"/>
    </source>
</evidence>
<dbReference type="Proteomes" id="UP000270757">
    <property type="component" value="Unassembled WGS sequence"/>
</dbReference>
<comment type="caution">
    <text evidence="18">The sequence shown here is derived from an EMBL/GenBank/DDBJ whole genome shotgun (WGS) entry which is preliminary data.</text>
</comment>
<protein>
    <recommendedName>
        <fullName evidence="15">Riboflavin biosynthesis protein</fullName>
    </recommendedName>
    <domain>
        <recommendedName>
            <fullName evidence="15">Riboflavin kinase</fullName>
            <ecNumber evidence="15">2.7.1.26</ecNumber>
        </recommendedName>
        <alternativeName>
            <fullName evidence="15">Flavokinase</fullName>
        </alternativeName>
    </domain>
    <domain>
        <recommendedName>
            <fullName evidence="15">FMN adenylyltransferase</fullName>
            <ecNumber evidence="15">2.7.7.2</ecNumber>
        </recommendedName>
        <alternativeName>
            <fullName evidence="15">FAD pyrophosphorylase</fullName>
        </alternativeName>
        <alternativeName>
            <fullName evidence="15">FAD synthase</fullName>
        </alternativeName>
    </domain>
</protein>
<dbReference type="GO" id="GO:0009231">
    <property type="term" value="P:riboflavin biosynthetic process"/>
    <property type="evidence" value="ECO:0007669"/>
    <property type="project" value="InterPro"/>
</dbReference>
<keyword evidence="20" id="KW-1185">Reference proteome</keyword>
<evidence type="ECO:0000256" key="10">
    <source>
        <dbReference type="ARBA" id="ARBA00022827"/>
    </source>
</evidence>
<evidence type="ECO:0000256" key="1">
    <source>
        <dbReference type="ARBA" id="ARBA00002121"/>
    </source>
</evidence>